<protein>
    <submittedName>
        <fullName evidence="1">Uncharacterized protein</fullName>
    </submittedName>
</protein>
<accession>A0A1W0E7L0</accession>
<reference evidence="1 2" key="1">
    <citation type="journal article" date="2017" name="Environ. Microbiol.">
        <title>Decay of the glycolytic pathway and adaptation to intranuclear parasitism within Enterocytozoonidae microsporidia.</title>
        <authorList>
            <person name="Wiredu Boakye D."/>
            <person name="Jaroenlak P."/>
            <person name="Prachumwat A."/>
            <person name="Williams T.A."/>
            <person name="Bateman K.S."/>
            <person name="Itsathitphaisarn O."/>
            <person name="Sritunyalucksana K."/>
            <person name="Paszkiewicz K.H."/>
            <person name="Moore K.A."/>
            <person name="Stentiford G.D."/>
            <person name="Williams B.A."/>
        </authorList>
    </citation>
    <scope>NUCLEOTIDE SEQUENCE [LARGE SCALE GENOMIC DNA]</scope>
    <source>
        <strain evidence="1 2">TH1</strain>
    </source>
</reference>
<keyword evidence="2" id="KW-1185">Reference proteome</keyword>
<name>A0A1W0E7L0_9MICR</name>
<gene>
    <name evidence="1" type="ORF">EHP00_1584</name>
</gene>
<evidence type="ECO:0000313" key="2">
    <source>
        <dbReference type="Proteomes" id="UP000192758"/>
    </source>
</evidence>
<dbReference type="VEuPathDB" id="MicrosporidiaDB:EHP00_1584"/>
<sequence>MFVFIFNVLNVVLTSDEKDKEASTSKDVDMLKV</sequence>
<evidence type="ECO:0000313" key="1">
    <source>
        <dbReference type="EMBL" id="OQS55218.1"/>
    </source>
</evidence>
<dbReference type="Proteomes" id="UP000192758">
    <property type="component" value="Unassembled WGS sequence"/>
</dbReference>
<proteinExistence type="predicted"/>
<comment type="caution">
    <text evidence="1">The sequence shown here is derived from an EMBL/GenBank/DDBJ whole genome shotgun (WGS) entry which is preliminary data.</text>
</comment>
<dbReference type="EMBL" id="MNPJ01000013">
    <property type="protein sequence ID" value="OQS55218.1"/>
    <property type="molecule type" value="Genomic_DNA"/>
</dbReference>
<organism evidence="1 2">
    <name type="scientific">Ecytonucleospora hepatopenaei</name>
    <dbReference type="NCBI Taxonomy" id="646526"/>
    <lineage>
        <taxon>Eukaryota</taxon>
        <taxon>Fungi</taxon>
        <taxon>Fungi incertae sedis</taxon>
        <taxon>Microsporidia</taxon>
        <taxon>Enterocytozoonidae</taxon>
        <taxon>Ecytonucleospora</taxon>
    </lineage>
</organism>
<dbReference type="AlphaFoldDB" id="A0A1W0E7L0"/>